<dbReference type="AlphaFoldDB" id="A0A7C0XAP3"/>
<proteinExistence type="inferred from homology"/>
<sequence>MKTDVLIIGGGPAGIVTALSAENTYRGLKITVVRKEKQVLVPCGIPYIFGTLPSPESDLIPDKVLTSKGIEIVVDEVTEVDTSSKKVTLRGGEYIEYDKLVFATGSLPKIPPFAREDFENLFFIRKNIDYLTRLKNKIEASEEIVIIGGGFIGVEMSDEIAKRGKKVTLIEAMDHLLLQAFDDEFCVMAEDELRKRGVTIRTSTTVKGFVGRDNRIEHVELTSGEKIRADLVIVCVGSYPNVELAKKAGLVIGYSGGIWVDEYLRTSVPDVFAVGDCAEKKDFFTREVTPVMLASIATCEARIAGANLYRLKAVRETKGTLGIFSTAVGDLVLGVAGLTEARARREGFDVVVGESKTVDRHPGAIPDAHEVKVKLIFSKYSGMIMGAQIAGGKSAGEMINIAGVAIQKGMTAVEMDTLQIGTHPLVTPPPTAYPLITAAANAILKIFKEG</sequence>
<accession>A0A7C0XAP3</accession>
<protein>
    <submittedName>
        <fullName evidence="7">Pyridine nucleotide-disulfide oxidoreductase</fullName>
    </submittedName>
</protein>
<comment type="cofactor">
    <cofactor evidence="1">
        <name>FAD</name>
        <dbReference type="ChEBI" id="CHEBI:57692"/>
    </cofactor>
</comment>
<feature type="domain" description="FAD/NAD(P)-binding" evidence="6">
    <location>
        <begin position="4"/>
        <end position="288"/>
    </location>
</feature>
<dbReference type="PRINTS" id="PR00368">
    <property type="entry name" value="FADPNR"/>
</dbReference>
<dbReference type="GO" id="GO:0016491">
    <property type="term" value="F:oxidoreductase activity"/>
    <property type="evidence" value="ECO:0007669"/>
    <property type="project" value="InterPro"/>
</dbReference>
<dbReference type="Proteomes" id="UP000885931">
    <property type="component" value="Unassembled WGS sequence"/>
</dbReference>
<evidence type="ECO:0000259" key="6">
    <source>
        <dbReference type="Pfam" id="PF07992"/>
    </source>
</evidence>
<dbReference type="EMBL" id="DRBW01000123">
    <property type="protein sequence ID" value="HDM90185.1"/>
    <property type="molecule type" value="Genomic_DNA"/>
</dbReference>
<evidence type="ECO:0000259" key="5">
    <source>
        <dbReference type="Pfam" id="PF02852"/>
    </source>
</evidence>
<dbReference type="Gene3D" id="3.30.390.30">
    <property type="match status" value="1"/>
</dbReference>
<dbReference type="PANTHER" id="PTHR43429">
    <property type="entry name" value="PYRIDINE NUCLEOTIDE-DISULFIDE OXIDOREDUCTASE DOMAIN-CONTAINING"/>
    <property type="match status" value="1"/>
</dbReference>
<evidence type="ECO:0000256" key="3">
    <source>
        <dbReference type="ARBA" id="ARBA00022630"/>
    </source>
</evidence>
<dbReference type="InterPro" id="IPR004099">
    <property type="entry name" value="Pyr_nucl-diS_OxRdtase_dimer"/>
</dbReference>
<keyword evidence="4" id="KW-0274">FAD</keyword>
<keyword evidence="3" id="KW-0285">Flavoprotein</keyword>
<dbReference type="InterPro" id="IPR050260">
    <property type="entry name" value="FAD-bd_OxRdtase"/>
</dbReference>
<evidence type="ECO:0000256" key="4">
    <source>
        <dbReference type="ARBA" id="ARBA00022827"/>
    </source>
</evidence>
<dbReference type="Pfam" id="PF07992">
    <property type="entry name" value="Pyr_redox_2"/>
    <property type="match status" value="1"/>
</dbReference>
<feature type="domain" description="Pyridine nucleotide-disulphide oxidoreductase dimerisation" evidence="5">
    <location>
        <begin position="325"/>
        <end position="427"/>
    </location>
</feature>
<comment type="caution">
    <text evidence="7">The sequence shown here is derived from an EMBL/GenBank/DDBJ whole genome shotgun (WGS) entry which is preliminary data.</text>
</comment>
<organism evidence="7">
    <name type="scientific">candidate division WOR-3 bacterium</name>
    <dbReference type="NCBI Taxonomy" id="2052148"/>
    <lineage>
        <taxon>Bacteria</taxon>
        <taxon>Bacteria division WOR-3</taxon>
    </lineage>
</organism>
<evidence type="ECO:0000313" key="7">
    <source>
        <dbReference type="EMBL" id="HDM90185.1"/>
    </source>
</evidence>
<dbReference type="SUPFAM" id="SSF51905">
    <property type="entry name" value="FAD/NAD(P)-binding domain"/>
    <property type="match status" value="1"/>
</dbReference>
<evidence type="ECO:0000256" key="2">
    <source>
        <dbReference type="ARBA" id="ARBA00009130"/>
    </source>
</evidence>
<dbReference type="InterPro" id="IPR016156">
    <property type="entry name" value="FAD/NAD-linked_Rdtase_dimer_sf"/>
</dbReference>
<evidence type="ECO:0000256" key="1">
    <source>
        <dbReference type="ARBA" id="ARBA00001974"/>
    </source>
</evidence>
<dbReference type="InterPro" id="IPR036188">
    <property type="entry name" value="FAD/NAD-bd_sf"/>
</dbReference>
<reference evidence="7" key="1">
    <citation type="journal article" date="2020" name="mSystems">
        <title>Genome- and Community-Level Interaction Insights into Carbon Utilization and Element Cycling Functions of Hydrothermarchaeota in Hydrothermal Sediment.</title>
        <authorList>
            <person name="Zhou Z."/>
            <person name="Liu Y."/>
            <person name="Xu W."/>
            <person name="Pan J."/>
            <person name="Luo Z.H."/>
            <person name="Li M."/>
        </authorList>
    </citation>
    <scope>NUCLEOTIDE SEQUENCE [LARGE SCALE GENOMIC DNA]</scope>
    <source>
        <strain evidence="7">HyVt-237</strain>
    </source>
</reference>
<dbReference type="SUPFAM" id="SSF55424">
    <property type="entry name" value="FAD/NAD-linked reductases, dimerisation (C-terminal) domain"/>
    <property type="match status" value="1"/>
</dbReference>
<name>A0A7C0XAP3_UNCW3</name>
<dbReference type="Pfam" id="PF02852">
    <property type="entry name" value="Pyr_redox_dim"/>
    <property type="match status" value="1"/>
</dbReference>
<gene>
    <name evidence="7" type="ORF">ENG67_03135</name>
</gene>
<dbReference type="InterPro" id="IPR023753">
    <property type="entry name" value="FAD/NAD-binding_dom"/>
</dbReference>
<dbReference type="PRINTS" id="PR00411">
    <property type="entry name" value="PNDRDTASEI"/>
</dbReference>
<comment type="similarity">
    <text evidence="2">Belongs to the class-III pyridine nucleotide-disulfide oxidoreductase family.</text>
</comment>
<dbReference type="Gene3D" id="3.50.50.60">
    <property type="entry name" value="FAD/NAD(P)-binding domain"/>
    <property type="match status" value="2"/>
</dbReference>